<dbReference type="GO" id="GO:0019853">
    <property type="term" value="P:L-ascorbic acid biosynthetic process"/>
    <property type="evidence" value="ECO:0007669"/>
    <property type="project" value="UniProtKB-UniPathway"/>
</dbReference>
<evidence type="ECO:0000256" key="7">
    <source>
        <dbReference type="ARBA" id="ARBA00022729"/>
    </source>
</evidence>
<dbReference type="GO" id="GO:0071949">
    <property type="term" value="F:FAD binding"/>
    <property type="evidence" value="ECO:0007669"/>
    <property type="project" value="InterPro"/>
</dbReference>
<accession>A0A8K0GW67</accession>
<dbReference type="UniPathway" id="UPA00132"/>
<dbReference type="FunFam" id="3.30.465.10:FF:000033">
    <property type="entry name" value="L-gulonolactone oxidase 5"/>
    <property type="match status" value="1"/>
</dbReference>
<reference evidence="13" key="1">
    <citation type="submission" date="2020-03" db="EMBL/GenBank/DDBJ databases">
        <title>A high-quality chromosome-level genome assembly of a woody plant with both climbing and erect habits, Rhamnella rubrinervis.</title>
        <authorList>
            <person name="Lu Z."/>
            <person name="Yang Y."/>
            <person name="Zhu X."/>
            <person name="Sun Y."/>
        </authorList>
    </citation>
    <scope>NUCLEOTIDE SEQUENCE</scope>
    <source>
        <strain evidence="13">BYM</strain>
        <tissue evidence="13">Leaf</tissue>
    </source>
</reference>
<keyword evidence="9" id="KW-0560">Oxidoreductase</keyword>
<dbReference type="OrthoDB" id="610608at2759"/>
<dbReference type="InterPro" id="IPR050432">
    <property type="entry name" value="FAD-linked_Oxidoreductases_BP"/>
</dbReference>
<evidence type="ECO:0000313" key="14">
    <source>
        <dbReference type="Proteomes" id="UP000796880"/>
    </source>
</evidence>
<dbReference type="Pfam" id="PF04030">
    <property type="entry name" value="ALO"/>
    <property type="match status" value="1"/>
</dbReference>
<evidence type="ECO:0000256" key="3">
    <source>
        <dbReference type="ARBA" id="ARBA00005466"/>
    </source>
</evidence>
<dbReference type="Gene3D" id="3.30.465.10">
    <property type="match status" value="1"/>
</dbReference>
<feature type="signal peptide" evidence="11">
    <location>
        <begin position="1"/>
        <end position="30"/>
    </location>
</feature>
<dbReference type="EC" id="1.1.3.8" evidence="4"/>
<dbReference type="PROSITE" id="PS51387">
    <property type="entry name" value="FAD_PCMH"/>
    <property type="match status" value="1"/>
</dbReference>
<dbReference type="GO" id="GO:0016020">
    <property type="term" value="C:membrane"/>
    <property type="evidence" value="ECO:0007669"/>
    <property type="project" value="InterPro"/>
</dbReference>
<keyword evidence="14" id="KW-1185">Reference proteome</keyword>
<evidence type="ECO:0000256" key="8">
    <source>
        <dbReference type="ARBA" id="ARBA00022827"/>
    </source>
</evidence>
<dbReference type="PANTHER" id="PTHR13878">
    <property type="entry name" value="GULONOLACTONE OXIDASE"/>
    <property type="match status" value="1"/>
</dbReference>
<evidence type="ECO:0000256" key="11">
    <source>
        <dbReference type="SAM" id="SignalP"/>
    </source>
</evidence>
<dbReference type="InterPro" id="IPR055154">
    <property type="entry name" value="GULLO2-like_C"/>
</dbReference>
<dbReference type="InterPro" id="IPR007173">
    <property type="entry name" value="ALO_C"/>
</dbReference>
<evidence type="ECO:0000256" key="10">
    <source>
        <dbReference type="ARBA" id="ARBA00048083"/>
    </source>
</evidence>
<feature type="domain" description="FAD-binding PCMH-type" evidence="12">
    <location>
        <begin position="60"/>
        <end position="240"/>
    </location>
</feature>
<dbReference type="SUPFAM" id="SSF56176">
    <property type="entry name" value="FAD-binding/transporter-associated domain-like"/>
    <property type="match status" value="1"/>
</dbReference>
<evidence type="ECO:0000256" key="4">
    <source>
        <dbReference type="ARBA" id="ARBA00013121"/>
    </source>
</evidence>
<keyword evidence="8" id="KW-0274">FAD</keyword>
<dbReference type="InterPro" id="IPR016169">
    <property type="entry name" value="FAD-bd_PCMH_sub2"/>
</dbReference>
<evidence type="ECO:0000256" key="6">
    <source>
        <dbReference type="ARBA" id="ARBA00022644"/>
    </source>
</evidence>
<feature type="chain" id="PRO_5035420727" description="L-gulonolactone oxidase" evidence="11">
    <location>
        <begin position="31"/>
        <end position="589"/>
    </location>
</feature>
<evidence type="ECO:0000256" key="5">
    <source>
        <dbReference type="ARBA" id="ARBA00022630"/>
    </source>
</evidence>
<dbReference type="AlphaFoldDB" id="A0A8K0GW67"/>
<dbReference type="InterPro" id="IPR010030">
    <property type="entry name" value="GULO_Plant"/>
</dbReference>
<dbReference type="NCBIfam" id="TIGR01677">
    <property type="entry name" value="pln_FAD_oxido"/>
    <property type="match status" value="1"/>
</dbReference>
<evidence type="ECO:0000313" key="13">
    <source>
        <dbReference type="EMBL" id="KAF3439798.1"/>
    </source>
</evidence>
<dbReference type="InterPro" id="IPR006094">
    <property type="entry name" value="Oxid_FAD_bind_N"/>
</dbReference>
<protein>
    <recommendedName>
        <fullName evidence="4">L-gulonolactone oxidase</fullName>
        <ecNumber evidence="4">1.1.3.8</ecNumber>
    </recommendedName>
</protein>
<evidence type="ECO:0000256" key="2">
    <source>
        <dbReference type="ARBA" id="ARBA00005147"/>
    </source>
</evidence>
<comment type="caution">
    <text evidence="13">The sequence shown here is derived from an EMBL/GenBank/DDBJ whole genome shotgun (WGS) entry which is preliminary data.</text>
</comment>
<comment type="cofactor">
    <cofactor evidence="1">
        <name>FAD</name>
        <dbReference type="ChEBI" id="CHEBI:57692"/>
    </cofactor>
</comment>
<comment type="pathway">
    <text evidence="2">Cofactor biosynthesis; L-ascorbate biosynthesis.</text>
</comment>
<evidence type="ECO:0000256" key="1">
    <source>
        <dbReference type="ARBA" id="ARBA00001974"/>
    </source>
</evidence>
<dbReference type="GO" id="GO:0050105">
    <property type="term" value="F:L-gulonolactone oxidase activity"/>
    <property type="evidence" value="ECO:0007669"/>
    <property type="project" value="UniProtKB-EC"/>
</dbReference>
<comment type="similarity">
    <text evidence="3">Belongs to the oxygen-dependent FAD-linked oxidoreductase family.</text>
</comment>
<dbReference type="Proteomes" id="UP000796880">
    <property type="component" value="Unassembled WGS sequence"/>
</dbReference>
<sequence>MSLLMFRKGVPGRLLLRSKCLFVLFMTVCCTPPEDPIKCSTSNTINCTITNSYGAFPDRSICRARSVAYPTTEEELLSLVASATKNKSKIKVATRFSHSIPKLVCPNGQDGLLISTKYLNRVLKIDVEAMKMTVEAGVTLKELINEAAKAGMALPYAPYWWGLTIGGLLGTGAHGSTLWGKGSSVHDYVEGLRIVSPGGPAEGYVKVRVLNDGDEELNAAKVSLGVLGVISQVTLKLQPVFKRSITYISKNDSDLGDEAVSFGKKYEFADITWYPSQHKAVYRLDHRVPTNTSGDGLYDFIPFRSTPSLTLALIRTTEENQESSSDDGGKCLSAKLVTSTLLDSAYGLKNNGIIFTGYPVIGYQHRVQASGSCLEGFEDKRITACAWDPRVKGEFFHQTTFSIGLSSVKSFIQDVQKLVKLEPKALCGLELYNGILMRYVTASSAYLGKQQDGVDFDFTYYRSKDPMSPRLYEDVIEEIEQMAVIKYGALPHWGKNRNIVFDRVINKYKNAEKFLRIKKVYDPLGLFSSEWTDQILGLQGGLITLKEGCALEGLCICTEDIHCAPSKAYFCRPGKVFKDARVCTRLNSH</sequence>
<keyword evidence="5" id="KW-0285">Flavoprotein</keyword>
<dbReference type="Pfam" id="PF22906">
    <property type="entry name" value="GULLO2-like_3rd"/>
    <property type="match status" value="1"/>
</dbReference>
<dbReference type="InterPro" id="IPR036318">
    <property type="entry name" value="FAD-bd_PCMH-like_sf"/>
</dbReference>
<dbReference type="FunFam" id="3.30.70.2520:FF:000003">
    <property type="entry name" value="L-gulonolactone oxidase 2"/>
    <property type="match status" value="1"/>
</dbReference>
<dbReference type="GO" id="GO:0003885">
    <property type="term" value="F:D-arabinono-1,4-lactone oxidase activity"/>
    <property type="evidence" value="ECO:0007669"/>
    <property type="project" value="InterPro"/>
</dbReference>
<dbReference type="PANTHER" id="PTHR13878:SF67">
    <property type="entry name" value="L-GULONOLACTONE OXIDASE 5"/>
    <property type="match status" value="1"/>
</dbReference>
<gene>
    <name evidence="13" type="ORF">FNV43_RR18076</name>
</gene>
<keyword evidence="7 11" id="KW-0732">Signal</keyword>
<evidence type="ECO:0000256" key="9">
    <source>
        <dbReference type="ARBA" id="ARBA00023002"/>
    </source>
</evidence>
<dbReference type="EMBL" id="VOIH02000008">
    <property type="protein sequence ID" value="KAF3439798.1"/>
    <property type="molecule type" value="Genomic_DNA"/>
</dbReference>
<name>A0A8K0GW67_9ROSA</name>
<organism evidence="13 14">
    <name type="scientific">Rhamnella rubrinervis</name>
    <dbReference type="NCBI Taxonomy" id="2594499"/>
    <lineage>
        <taxon>Eukaryota</taxon>
        <taxon>Viridiplantae</taxon>
        <taxon>Streptophyta</taxon>
        <taxon>Embryophyta</taxon>
        <taxon>Tracheophyta</taxon>
        <taxon>Spermatophyta</taxon>
        <taxon>Magnoliopsida</taxon>
        <taxon>eudicotyledons</taxon>
        <taxon>Gunneridae</taxon>
        <taxon>Pentapetalae</taxon>
        <taxon>rosids</taxon>
        <taxon>fabids</taxon>
        <taxon>Rosales</taxon>
        <taxon>Rhamnaceae</taxon>
        <taxon>rhamnoid group</taxon>
        <taxon>Rhamneae</taxon>
        <taxon>Rhamnella</taxon>
    </lineage>
</organism>
<evidence type="ECO:0000259" key="12">
    <source>
        <dbReference type="PROSITE" id="PS51387"/>
    </source>
</evidence>
<keyword evidence="6" id="KW-0060">Ascorbate biosynthesis</keyword>
<dbReference type="Gene3D" id="3.30.70.2520">
    <property type="match status" value="1"/>
</dbReference>
<proteinExistence type="inferred from homology"/>
<comment type="catalytic activity">
    <reaction evidence="10">
        <text>L-gulono-1,4-lactone + O2 = L-ascorbate + H2O2 + H(+)</text>
        <dbReference type="Rhea" id="RHEA:32363"/>
        <dbReference type="ChEBI" id="CHEBI:15378"/>
        <dbReference type="ChEBI" id="CHEBI:15379"/>
        <dbReference type="ChEBI" id="CHEBI:16240"/>
        <dbReference type="ChEBI" id="CHEBI:17587"/>
        <dbReference type="ChEBI" id="CHEBI:38290"/>
        <dbReference type="EC" id="1.1.3.8"/>
    </reaction>
</comment>
<dbReference type="Pfam" id="PF01565">
    <property type="entry name" value="FAD_binding_4"/>
    <property type="match status" value="1"/>
</dbReference>
<dbReference type="InterPro" id="IPR016166">
    <property type="entry name" value="FAD-bd_PCMH"/>
</dbReference>